<reference evidence="1 2" key="1">
    <citation type="submission" date="2024-02" db="EMBL/GenBank/DDBJ databases">
        <title>de novo genome assembly of Solanum bulbocastanum strain 11H21.</title>
        <authorList>
            <person name="Hosaka A.J."/>
        </authorList>
    </citation>
    <scope>NUCLEOTIDE SEQUENCE [LARGE SCALE GENOMIC DNA]</scope>
    <source>
        <tissue evidence="1">Young leaves</tissue>
    </source>
</reference>
<proteinExistence type="predicted"/>
<name>A0AAN8TFJ7_SOLBU</name>
<organism evidence="1 2">
    <name type="scientific">Solanum bulbocastanum</name>
    <name type="common">Wild potato</name>
    <dbReference type="NCBI Taxonomy" id="147425"/>
    <lineage>
        <taxon>Eukaryota</taxon>
        <taxon>Viridiplantae</taxon>
        <taxon>Streptophyta</taxon>
        <taxon>Embryophyta</taxon>
        <taxon>Tracheophyta</taxon>
        <taxon>Spermatophyta</taxon>
        <taxon>Magnoliopsida</taxon>
        <taxon>eudicotyledons</taxon>
        <taxon>Gunneridae</taxon>
        <taxon>Pentapetalae</taxon>
        <taxon>asterids</taxon>
        <taxon>lamiids</taxon>
        <taxon>Solanales</taxon>
        <taxon>Solanaceae</taxon>
        <taxon>Solanoideae</taxon>
        <taxon>Solaneae</taxon>
        <taxon>Solanum</taxon>
    </lineage>
</organism>
<accession>A0AAN8TFJ7</accession>
<protein>
    <submittedName>
        <fullName evidence="1">Uncharacterized protein</fullName>
    </submittedName>
</protein>
<sequence length="83" mass="9216">MTKNTLRNHNPSVSHPEPQNLECNGMFAGGALIAIKEPLVKGSSLILVSLNLGSFVNDAKNHVLNHVDIWVMKDYGVKEYWVN</sequence>
<comment type="caution">
    <text evidence="1">The sequence shown here is derived from an EMBL/GenBank/DDBJ whole genome shotgun (WGS) entry which is preliminary data.</text>
</comment>
<keyword evidence="2" id="KW-1185">Reference proteome</keyword>
<dbReference type="AlphaFoldDB" id="A0AAN8TFJ7"/>
<evidence type="ECO:0000313" key="2">
    <source>
        <dbReference type="Proteomes" id="UP001371456"/>
    </source>
</evidence>
<dbReference type="Proteomes" id="UP001371456">
    <property type="component" value="Unassembled WGS sequence"/>
</dbReference>
<dbReference type="EMBL" id="JBANQN010000008">
    <property type="protein sequence ID" value="KAK6782811.1"/>
    <property type="molecule type" value="Genomic_DNA"/>
</dbReference>
<evidence type="ECO:0000313" key="1">
    <source>
        <dbReference type="EMBL" id="KAK6782811.1"/>
    </source>
</evidence>
<gene>
    <name evidence="1" type="ORF">RDI58_020607</name>
</gene>